<name>A0A0P1AHA1_PLAHL</name>
<dbReference type="EMBL" id="CCYD01000442">
    <property type="protein sequence ID" value="CEG39857.1"/>
    <property type="molecule type" value="Genomic_DNA"/>
</dbReference>
<proteinExistence type="predicted"/>
<reference evidence="3" key="1">
    <citation type="submission" date="2014-09" db="EMBL/GenBank/DDBJ databases">
        <authorList>
            <person name="Sharma Rahul"/>
            <person name="Thines Marco"/>
        </authorList>
    </citation>
    <scope>NUCLEOTIDE SEQUENCE [LARGE SCALE GENOMIC DNA]</scope>
</reference>
<dbReference type="Proteomes" id="UP000054928">
    <property type="component" value="Unassembled WGS sequence"/>
</dbReference>
<dbReference type="RefSeq" id="XP_024576226.1">
    <property type="nucleotide sequence ID" value="XM_024725450.1"/>
</dbReference>
<evidence type="ECO:0000313" key="2">
    <source>
        <dbReference type="EMBL" id="CEG39857.1"/>
    </source>
</evidence>
<feature type="compositionally biased region" description="Polar residues" evidence="1">
    <location>
        <begin position="13"/>
        <end position="22"/>
    </location>
</feature>
<dbReference type="GeneID" id="36405143"/>
<feature type="compositionally biased region" description="Basic and acidic residues" evidence="1">
    <location>
        <begin position="1"/>
        <end position="10"/>
    </location>
</feature>
<accession>A0A0P1AHA1</accession>
<dbReference type="AlphaFoldDB" id="A0A0P1AHA1"/>
<evidence type="ECO:0000313" key="3">
    <source>
        <dbReference type="Proteomes" id="UP000054928"/>
    </source>
</evidence>
<organism evidence="2 3">
    <name type="scientific">Plasmopara halstedii</name>
    <name type="common">Downy mildew of sunflower</name>
    <dbReference type="NCBI Taxonomy" id="4781"/>
    <lineage>
        <taxon>Eukaryota</taxon>
        <taxon>Sar</taxon>
        <taxon>Stramenopiles</taxon>
        <taxon>Oomycota</taxon>
        <taxon>Peronosporomycetes</taxon>
        <taxon>Peronosporales</taxon>
        <taxon>Peronosporaceae</taxon>
        <taxon>Plasmopara</taxon>
    </lineage>
</organism>
<sequence>MSVGDRDFYHETPVSSGTSSHSGPKPEISFAEVHYNASKSDIQTHESISSQCS</sequence>
<keyword evidence="3" id="KW-1185">Reference proteome</keyword>
<protein>
    <submittedName>
        <fullName evidence="2">Uncharacterized protein</fullName>
    </submittedName>
</protein>
<evidence type="ECO:0000256" key="1">
    <source>
        <dbReference type="SAM" id="MobiDB-lite"/>
    </source>
</evidence>
<feature type="region of interest" description="Disordered" evidence="1">
    <location>
        <begin position="1"/>
        <end position="29"/>
    </location>
</feature>